<keyword evidence="8" id="KW-0346">Stress response</keyword>
<dbReference type="HAMAP" id="MF_01152">
    <property type="entry name" value="DnaJ"/>
    <property type="match status" value="1"/>
</dbReference>
<comment type="similarity">
    <text evidence="6 8">Belongs to the DnaJ family.</text>
</comment>
<feature type="binding site" evidence="8">
    <location>
        <position position="182"/>
    </location>
    <ligand>
        <name>Zn(2+)</name>
        <dbReference type="ChEBI" id="CHEBI:29105"/>
        <label>2</label>
    </ligand>
</feature>
<dbReference type="SUPFAM" id="SSF46565">
    <property type="entry name" value="Chaperone J-domain"/>
    <property type="match status" value="1"/>
</dbReference>
<comment type="caution">
    <text evidence="12">The sequence shown here is derived from an EMBL/GenBank/DDBJ whole genome shotgun (WGS) entry which is preliminary data.</text>
</comment>
<accession>A0A1F6MQM7</accession>
<proteinExistence type="inferred from homology"/>
<evidence type="ECO:0000256" key="7">
    <source>
        <dbReference type="ARBA" id="ARBA00067609"/>
    </source>
</evidence>
<name>A0A1F6MQM7_9BACT</name>
<dbReference type="EMBL" id="MFQN01000033">
    <property type="protein sequence ID" value="OGH73969.1"/>
    <property type="molecule type" value="Genomic_DNA"/>
</dbReference>
<comment type="cofactor">
    <cofactor evidence="8">
        <name>Zn(2+)</name>
        <dbReference type="ChEBI" id="CHEBI:29105"/>
    </cofactor>
    <text evidence="8">Binds 2 Zn(2+) ions per monomer.</text>
</comment>
<dbReference type="GO" id="GO:0051082">
    <property type="term" value="F:unfolded protein binding"/>
    <property type="evidence" value="ECO:0007669"/>
    <property type="project" value="UniProtKB-UniRule"/>
</dbReference>
<dbReference type="Gene3D" id="2.10.230.10">
    <property type="entry name" value="Heat shock protein DnaJ, cysteine-rich domain"/>
    <property type="match status" value="1"/>
</dbReference>
<reference evidence="12 13" key="1">
    <citation type="journal article" date="2016" name="Nat. Commun.">
        <title>Thousands of microbial genomes shed light on interconnected biogeochemical processes in an aquifer system.</title>
        <authorList>
            <person name="Anantharaman K."/>
            <person name="Brown C.T."/>
            <person name="Hug L.A."/>
            <person name="Sharon I."/>
            <person name="Castelle C.J."/>
            <person name="Probst A.J."/>
            <person name="Thomas B.C."/>
            <person name="Singh A."/>
            <person name="Wilkins M.J."/>
            <person name="Karaoz U."/>
            <person name="Brodie E.L."/>
            <person name="Williams K.H."/>
            <person name="Hubbard S.S."/>
            <person name="Banfield J.F."/>
        </authorList>
    </citation>
    <scope>NUCLEOTIDE SEQUENCE [LARGE SCALE GENOMIC DNA]</scope>
</reference>
<evidence type="ECO:0000313" key="12">
    <source>
        <dbReference type="EMBL" id="OGH73969.1"/>
    </source>
</evidence>
<dbReference type="InterPro" id="IPR001623">
    <property type="entry name" value="DnaJ_domain"/>
</dbReference>
<protein>
    <recommendedName>
        <fullName evidence="7 8">Chaperone protein DnaJ</fullName>
    </recommendedName>
</protein>
<dbReference type="PROSITE" id="PS51188">
    <property type="entry name" value="ZF_CR"/>
    <property type="match status" value="1"/>
</dbReference>
<dbReference type="GO" id="GO:0005524">
    <property type="term" value="F:ATP binding"/>
    <property type="evidence" value="ECO:0007669"/>
    <property type="project" value="InterPro"/>
</dbReference>
<comment type="subcellular location">
    <subcellularLocation>
        <location evidence="8">Cytoplasm</location>
    </subcellularLocation>
</comment>
<keyword evidence="1 8" id="KW-0479">Metal-binding</keyword>
<sequence>MSKDYYKILGVEKNATQDELKKAFKKLAMQHHPDRPGGDEKKFKEINEAFQVLGDAEKRKKFDQFGSDFEQQGGWGGAGGSWEDVMNAFRQQQGGAGQGGFSFNFGGADFGDLFGGFGDLFGGGSSRRNGHSSRGRDIQVDVEIDFKEAAFGVEKELSLRKQSKCDVCGGSGGEPGSKKETCGICHGQGQVTQVQRTFLGAMQTVVTCSACNGRGEKSSKICKHCGGDGILAKTSSINIKIPAGIDDGQSIRLSGHGEAAPHGGQSGDLYVQAHVRPQKVFHREGFDVYTDNEINFTQAVLGDKIEVETIDGQIRVAVPEGTESGQLIRLKGRGIFYLGRSGRGDHYVKIKIRIPRRVSRKVRKTLEELKSEL</sequence>
<dbReference type="GO" id="GO:0008270">
    <property type="term" value="F:zinc ion binding"/>
    <property type="evidence" value="ECO:0007669"/>
    <property type="project" value="UniProtKB-UniRule"/>
</dbReference>
<dbReference type="InterPro" id="IPR001305">
    <property type="entry name" value="HSP_DnaJ_Cys-rich_dom"/>
</dbReference>
<dbReference type="AlphaFoldDB" id="A0A1F6MQM7"/>
<keyword evidence="8" id="KW-0235">DNA replication</keyword>
<feature type="zinc finger region" description="CR-type" evidence="9">
    <location>
        <begin position="152"/>
        <end position="234"/>
    </location>
</feature>
<evidence type="ECO:0000256" key="2">
    <source>
        <dbReference type="ARBA" id="ARBA00022737"/>
    </source>
</evidence>
<comment type="domain">
    <text evidence="8">The J domain is necessary and sufficient to stimulate DnaK ATPase activity. Zinc center 1 plays an important role in the autonomous, DnaK-independent chaperone activity of DnaJ. Zinc center 2 is essential for interaction with DnaK and for DnaJ activity.</text>
</comment>
<keyword evidence="5 8" id="KW-0143">Chaperone</keyword>
<keyword evidence="8" id="KW-0963">Cytoplasm</keyword>
<dbReference type="GO" id="GO:0009408">
    <property type="term" value="P:response to heat"/>
    <property type="evidence" value="ECO:0007669"/>
    <property type="project" value="InterPro"/>
</dbReference>
<feature type="domain" description="CR-type" evidence="11">
    <location>
        <begin position="152"/>
        <end position="234"/>
    </location>
</feature>
<evidence type="ECO:0000256" key="6">
    <source>
        <dbReference type="ARBA" id="ARBA00061004"/>
    </source>
</evidence>
<evidence type="ECO:0000259" key="11">
    <source>
        <dbReference type="PROSITE" id="PS51188"/>
    </source>
</evidence>
<dbReference type="InterPro" id="IPR012724">
    <property type="entry name" value="DnaJ"/>
</dbReference>
<evidence type="ECO:0000256" key="9">
    <source>
        <dbReference type="PROSITE-ProRule" id="PRU00546"/>
    </source>
</evidence>
<dbReference type="CDD" id="cd10719">
    <property type="entry name" value="DnaJ_zf"/>
    <property type="match status" value="1"/>
</dbReference>
<dbReference type="FunFam" id="2.60.260.20:FF:000005">
    <property type="entry name" value="Chaperone protein dnaJ 1, mitochondrial"/>
    <property type="match status" value="1"/>
</dbReference>
<dbReference type="GO" id="GO:0006260">
    <property type="term" value="P:DNA replication"/>
    <property type="evidence" value="ECO:0007669"/>
    <property type="project" value="UniProtKB-KW"/>
</dbReference>
<feature type="binding site" evidence="8">
    <location>
        <position position="222"/>
    </location>
    <ligand>
        <name>Zn(2+)</name>
        <dbReference type="ChEBI" id="CHEBI:29105"/>
        <label>1</label>
    </ligand>
</feature>
<dbReference type="InterPro" id="IPR036869">
    <property type="entry name" value="J_dom_sf"/>
</dbReference>
<evidence type="ECO:0000259" key="10">
    <source>
        <dbReference type="PROSITE" id="PS50076"/>
    </source>
</evidence>
<feature type="binding site" evidence="8">
    <location>
        <position position="165"/>
    </location>
    <ligand>
        <name>Zn(2+)</name>
        <dbReference type="ChEBI" id="CHEBI:29105"/>
        <label>1</label>
    </ligand>
</feature>
<dbReference type="FunFam" id="2.10.230.10:FF:000002">
    <property type="entry name" value="Molecular chaperone DnaJ"/>
    <property type="match status" value="1"/>
</dbReference>
<dbReference type="CDD" id="cd06257">
    <property type="entry name" value="DnaJ"/>
    <property type="match status" value="1"/>
</dbReference>
<evidence type="ECO:0000256" key="1">
    <source>
        <dbReference type="ARBA" id="ARBA00022723"/>
    </source>
</evidence>
<dbReference type="PRINTS" id="PR00625">
    <property type="entry name" value="JDOMAIN"/>
</dbReference>
<feature type="binding site" evidence="8">
    <location>
        <position position="185"/>
    </location>
    <ligand>
        <name>Zn(2+)</name>
        <dbReference type="ChEBI" id="CHEBI:29105"/>
        <label>2</label>
    </ligand>
</feature>
<dbReference type="Pfam" id="PF00684">
    <property type="entry name" value="DnaJ_CXXCXGXG"/>
    <property type="match status" value="1"/>
</dbReference>
<feature type="repeat" description="CXXCXGXG motif" evidence="8">
    <location>
        <begin position="208"/>
        <end position="215"/>
    </location>
</feature>
<evidence type="ECO:0000256" key="8">
    <source>
        <dbReference type="HAMAP-Rule" id="MF_01152"/>
    </source>
</evidence>
<feature type="binding site" evidence="8">
    <location>
        <position position="225"/>
    </location>
    <ligand>
        <name>Zn(2+)</name>
        <dbReference type="ChEBI" id="CHEBI:29105"/>
        <label>1</label>
    </ligand>
</feature>
<comment type="function">
    <text evidence="8">Participates actively in the response to hyperosmotic and heat shock by preventing the aggregation of stress-denatured proteins and by disaggregating proteins, also in an autonomous, DnaK-independent fashion. Unfolded proteins bind initially to DnaJ; upon interaction with the DnaJ-bound protein, DnaK hydrolyzes its bound ATP, resulting in the formation of a stable complex. GrpE releases ADP from DnaK; ATP binding to DnaK triggers the release of the substrate protein, thus completing the reaction cycle. Several rounds of ATP-dependent interactions between DnaJ, DnaK and GrpE are required for fully efficient folding. Also involved, together with DnaK and GrpE, in the DNA replication of plasmids through activation of initiation proteins.</text>
</comment>
<dbReference type="GO" id="GO:0042026">
    <property type="term" value="P:protein refolding"/>
    <property type="evidence" value="ECO:0007669"/>
    <property type="project" value="TreeGrafter"/>
</dbReference>
<dbReference type="SUPFAM" id="SSF57938">
    <property type="entry name" value="DnaJ/Hsp40 cysteine-rich domain"/>
    <property type="match status" value="1"/>
</dbReference>
<feature type="repeat" description="CXXCXGXG motif" evidence="8">
    <location>
        <begin position="222"/>
        <end position="229"/>
    </location>
</feature>
<evidence type="ECO:0000313" key="13">
    <source>
        <dbReference type="Proteomes" id="UP000178347"/>
    </source>
</evidence>
<dbReference type="GO" id="GO:0031072">
    <property type="term" value="F:heat shock protein binding"/>
    <property type="evidence" value="ECO:0007669"/>
    <property type="project" value="InterPro"/>
</dbReference>
<dbReference type="InterPro" id="IPR008971">
    <property type="entry name" value="HSP40/DnaJ_pept-bd"/>
</dbReference>
<dbReference type="CDD" id="cd10747">
    <property type="entry name" value="DnaJ_C"/>
    <property type="match status" value="1"/>
</dbReference>
<dbReference type="Proteomes" id="UP000178347">
    <property type="component" value="Unassembled WGS sequence"/>
</dbReference>
<dbReference type="PROSITE" id="PS50076">
    <property type="entry name" value="DNAJ_2"/>
    <property type="match status" value="1"/>
</dbReference>
<feature type="binding site" evidence="8">
    <location>
        <position position="208"/>
    </location>
    <ligand>
        <name>Zn(2+)</name>
        <dbReference type="ChEBI" id="CHEBI:29105"/>
        <label>2</label>
    </ligand>
</feature>
<dbReference type="NCBIfam" id="TIGR02349">
    <property type="entry name" value="DnaJ_bact"/>
    <property type="match status" value="1"/>
</dbReference>
<dbReference type="InterPro" id="IPR036410">
    <property type="entry name" value="HSP_DnaJ_Cys-rich_dom_sf"/>
</dbReference>
<feature type="binding site" evidence="8">
    <location>
        <position position="211"/>
    </location>
    <ligand>
        <name>Zn(2+)</name>
        <dbReference type="ChEBI" id="CHEBI:29105"/>
        <label>2</label>
    </ligand>
</feature>
<keyword evidence="3 8" id="KW-0863">Zinc-finger</keyword>
<organism evidence="12 13">
    <name type="scientific">Candidatus Magasanikbacteria bacterium RIFCSPLOWO2_12_FULL_43_12</name>
    <dbReference type="NCBI Taxonomy" id="1798692"/>
    <lineage>
        <taxon>Bacteria</taxon>
        <taxon>Candidatus Magasanikiibacteriota</taxon>
    </lineage>
</organism>
<dbReference type="SMART" id="SM00271">
    <property type="entry name" value="DnaJ"/>
    <property type="match status" value="1"/>
</dbReference>
<keyword evidence="2 8" id="KW-0677">Repeat</keyword>
<dbReference type="Gene3D" id="1.10.287.110">
    <property type="entry name" value="DnaJ domain"/>
    <property type="match status" value="1"/>
</dbReference>
<dbReference type="InterPro" id="IPR018253">
    <property type="entry name" value="DnaJ_domain_CS"/>
</dbReference>
<dbReference type="Gene3D" id="2.60.260.20">
    <property type="entry name" value="Urease metallochaperone UreE, N-terminal domain"/>
    <property type="match status" value="2"/>
</dbReference>
<dbReference type="InterPro" id="IPR002939">
    <property type="entry name" value="DnaJ_C"/>
</dbReference>
<keyword evidence="4 8" id="KW-0862">Zinc</keyword>
<dbReference type="Pfam" id="PF01556">
    <property type="entry name" value="DnaJ_C"/>
    <property type="match status" value="1"/>
</dbReference>
<dbReference type="PROSITE" id="PS00636">
    <property type="entry name" value="DNAJ_1"/>
    <property type="match status" value="1"/>
</dbReference>
<dbReference type="PANTHER" id="PTHR43096:SF52">
    <property type="entry name" value="DNAJ HOMOLOG 1, MITOCHONDRIAL-RELATED"/>
    <property type="match status" value="1"/>
</dbReference>
<dbReference type="GO" id="GO:0005737">
    <property type="term" value="C:cytoplasm"/>
    <property type="evidence" value="ECO:0007669"/>
    <property type="project" value="UniProtKB-SubCell"/>
</dbReference>
<dbReference type="Pfam" id="PF00226">
    <property type="entry name" value="DnaJ"/>
    <property type="match status" value="1"/>
</dbReference>
<dbReference type="PANTHER" id="PTHR43096">
    <property type="entry name" value="DNAJ HOMOLOG 1, MITOCHONDRIAL-RELATED"/>
    <property type="match status" value="1"/>
</dbReference>
<evidence type="ECO:0000256" key="4">
    <source>
        <dbReference type="ARBA" id="ARBA00022833"/>
    </source>
</evidence>
<dbReference type="STRING" id="1798692.A3G00_03630"/>
<feature type="repeat" description="CXXCXGXG motif" evidence="8">
    <location>
        <begin position="165"/>
        <end position="172"/>
    </location>
</feature>
<comment type="subunit">
    <text evidence="8">Homodimer.</text>
</comment>
<evidence type="ECO:0000256" key="5">
    <source>
        <dbReference type="ARBA" id="ARBA00023186"/>
    </source>
</evidence>
<feature type="binding site" evidence="8">
    <location>
        <position position="168"/>
    </location>
    <ligand>
        <name>Zn(2+)</name>
        <dbReference type="ChEBI" id="CHEBI:29105"/>
        <label>1</label>
    </ligand>
</feature>
<dbReference type="SUPFAM" id="SSF49493">
    <property type="entry name" value="HSP40/DnaJ peptide-binding domain"/>
    <property type="match status" value="2"/>
</dbReference>
<feature type="repeat" description="CXXCXGXG motif" evidence="8">
    <location>
        <begin position="182"/>
        <end position="189"/>
    </location>
</feature>
<evidence type="ECO:0000256" key="3">
    <source>
        <dbReference type="ARBA" id="ARBA00022771"/>
    </source>
</evidence>
<gene>
    <name evidence="8" type="primary">dnaJ</name>
    <name evidence="12" type="ORF">A3G00_03630</name>
</gene>
<feature type="domain" description="J" evidence="10">
    <location>
        <begin position="4"/>
        <end position="66"/>
    </location>
</feature>